<sequence>MGSDGMIDERSAQPRGDQPRTLYIPLVGLEAQSQESSAPRANCNKMIMMFTDGGEDRAQEIFEKYNWPNKTSQEMHVQKPSALSFPSPPPTAFT</sequence>
<dbReference type="OrthoDB" id="10054666at2759"/>
<gene>
    <name evidence="2" type="primary">CACNA2D2</name>
    <name evidence="2" type="ORF">EYF80_005846</name>
</gene>
<accession>A0A4Z2J0X0</accession>
<name>A0A4Z2J0X0_9TELE</name>
<feature type="region of interest" description="Disordered" evidence="1">
    <location>
        <begin position="72"/>
        <end position="94"/>
    </location>
</feature>
<dbReference type="EMBL" id="SRLO01000030">
    <property type="protein sequence ID" value="TNN83975.1"/>
    <property type="molecule type" value="Genomic_DNA"/>
</dbReference>
<keyword evidence="3" id="KW-1185">Reference proteome</keyword>
<dbReference type="AlphaFoldDB" id="A0A4Z2J0X0"/>
<evidence type="ECO:0000313" key="2">
    <source>
        <dbReference type="EMBL" id="TNN83975.1"/>
    </source>
</evidence>
<reference evidence="2 3" key="1">
    <citation type="submission" date="2019-03" db="EMBL/GenBank/DDBJ databases">
        <title>First draft genome of Liparis tanakae, snailfish: a comprehensive survey of snailfish specific genes.</title>
        <authorList>
            <person name="Kim W."/>
            <person name="Song I."/>
            <person name="Jeong J.-H."/>
            <person name="Kim D."/>
            <person name="Kim S."/>
            <person name="Ryu S."/>
            <person name="Song J.Y."/>
            <person name="Lee S.K."/>
        </authorList>
    </citation>
    <scope>NUCLEOTIDE SEQUENCE [LARGE SCALE GENOMIC DNA]</scope>
    <source>
        <tissue evidence="2">Muscle</tissue>
    </source>
</reference>
<protein>
    <submittedName>
        <fullName evidence="2">Voltage-dependent calcium channel subunit alpha-2/delta-2</fullName>
    </submittedName>
</protein>
<evidence type="ECO:0000313" key="3">
    <source>
        <dbReference type="Proteomes" id="UP000314294"/>
    </source>
</evidence>
<dbReference type="Proteomes" id="UP000314294">
    <property type="component" value="Unassembled WGS sequence"/>
</dbReference>
<organism evidence="2 3">
    <name type="scientific">Liparis tanakae</name>
    <name type="common">Tanaka's snailfish</name>
    <dbReference type="NCBI Taxonomy" id="230148"/>
    <lineage>
        <taxon>Eukaryota</taxon>
        <taxon>Metazoa</taxon>
        <taxon>Chordata</taxon>
        <taxon>Craniata</taxon>
        <taxon>Vertebrata</taxon>
        <taxon>Euteleostomi</taxon>
        <taxon>Actinopterygii</taxon>
        <taxon>Neopterygii</taxon>
        <taxon>Teleostei</taxon>
        <taxon>Neoteleostei</taxon>
        <taxon>Acanthomorphata</taxon>
        <taxon>Eupercaria</taxon>
        <taxon>Perciformes</taxon>
        <taxon>Cottioidei</taxon>
        <taxon>Cottales</taxon>
        <taxon>Liparidae</taxon>
        <taxon>Liparis</taxon>
    </lineage>
</organism>
<comment type="caution">
    <text evidence="2">The sequence shown here is derived from an EMBL/GenBank/DDBJ whole genome shotgun (WGS) entry which is preliminary data.</text>
</comment>
<proteinExistence type="predicted"/>
<feature type="region of interest" description="Disordered" evidence="1">
    <location>
        <begin position="1"/>
        <end position="21"/>
    </location>
</feature>
<evidence type="ECO:0000256" key="1">
    <source>
        <dbReference type="SAM" id="MobiDB-lite"/>
    </source>
</evidence>